<evidence type="ECO:0000313" key="3">
    <source>
        <dbReference type="Proteomes" id="UP001162085"/>
    </source>
</evidence>
<dbReference type="EMBL" id="OX365929">
    <property type="protein sequence ID" value="CAI4057726.1"/>
    <property type="molecule type" value="Genomic_DNA"/>
</dbReference>
<organism evidence="2 3">
    <name type="scientific">Saccharomyces uvarum</name>
    <name type="common">Yeast</name>
    <name type="synonym">Saccharomyces bayanus var. uvarum</name>
    <dbReference type="NCBI Taxonomy" id="230603"/>
    <lineage>
        <taxon>Eukaryota</taxon>
        <taxon>Fungi</taxon>
        <taxon>Dikarya</taxon>
        <taxon>Ascomycota</taxon>
        <taxon>Saccharomycotina</taxon>
        <taxon>Saccharomycetes</taxon>
        <taxon>Saccharomycetales</taxon>
        <taxon>Saccharomycetaceae</taxon>
        <taxon>Saccharomyces</taxon>
    </lineage>
</organism>
<evidence type="ECO:0000313" key="2">
    <source>
        <dbReference type="EMBL" id="CAI4057726.1"/>
    </source>
</evidence>
<gene>
    <name evidence="2" type="primary">SUVZ02G5670</name>
    <name evidence="2" type="ORF">SUVZ_02G5670</name>
</gene>
<feature type="compositionally biased region" description="Basic and acidic residues" evidence="1">
    <location>
        <begin position="36"/>
        <end position="57"/>
    </location>
</feature>
<feature type="compositionally biased region" description="Low complexity" evidence="1">
    <location>
        <begin position="1"/>
        <end position="16"/>
    </location>
</feature>
<accession>A0ABN8WPX0</accession>
<sequence>MDGNNNNNNNNNNNKNKYTHSDVATPLPADPPSYEETMKHDKDEIEKTAPHLREDSLARPVYTHYPHPKSQTGYPGAQTLTYGSR</sequence>
<reference evidence="2" key="1">
    <citation type="submission" date="2022-10" db="EMBL/GenBank/DDBJ databases">
        <authorList>
            <person name="Byrne P K."/>
        </authorList>
    </citation>
    <scope>NUCLEOTIDE SEQUENCE</scope>
    <source>
        <strain evidence="2">ZP964</strain>
    </source>
</reference>
<evidence type="ECO:0000256" key="1">
    <source>
        <dbReference type="SAM" id="MobiDB-lite"/>
    </source>
</evidence>
<keyword evidence="3" id="KW-1185">Reference proteome</keyword>
<feature type="region of interest" description="Disordered" evidence="1">
    <location>
        <begin position="1"/>
        <end position="85"/>
    </location>
</feature>
<proteinExistence type="predicted"/>
<name>A0ABN8WPX0_SACUV</name>
<feature type="compositionally biased region" description="Polar residues" evidence="1">
    <location>
        <begin position="69"/>
        <end position="85"/>
    </location>
</feature>
<protein>
    <submittedName>
        <fullName evidence="2">Uncharacterized protein</fullName>
    </submittedName>
</protein>
<dbReference type="Proteomes" id="UP001162085">
    <property type="component" value="Chromosome 2"/>
</dbReference>